<dbReference type="PANTHER" id="PTHR12147">
    <property type="entry name" value="METALLOPEPTIDASE M28 FAMILY MEMBER"/>
    <property type="match status" value="1"/>
</dbReference>
<evidence type="ECO:0000313" key="3">
    <source>
        <dbReference type="EMBL" id="QDV08538.1"/>
    </source>
</evidence>
<dbReference type="InterPro" id="IPR003137">
    <property type="entry name" value="PA_domain"/>
</dbReference>
<dbReference type="SMART" id="SM00228">
    <property type="entry name" value="PDZ"/>
    <property type="match status" value="2"/>
</dbReference>
<protein>
    <submittedName>
        <fullName evidence="3">Aminopeptidase S</fullName>
        <ecNumber evidence="3">3.4.11.24</ecNumber>
    </submittedName>
</protein>
<dbReference type="Gene3D" id="3.40.630.10">
    <property type="entry name" value="Zn peptidases"/>
    <property type="match status" value="1"/>
</dbReference>
<dbReference type="InterPro" id="IPR046450">
    <property type="entry name" value="PA_dom_sf"/>
</dbReference>
<accession>A0A518EWT1</accession>
<dbReference type="InterPro" id="IPR036034">
    <property type="entry name" value="PDZ_sf"/>
</dbReference>
<proteinExistence type="predicted"/>
<feature type="region of interest" description="Disordered" evidence="1">
    <location>
        <begin position="660"/>
        <end position="684"/>
    </location>
</feature>
<dbReference type="SUPFAM" id="SSF52025">
    <property type="entry name" value="PA domain"/>
    <property type="match status" value="1"/>
</dbReference>
<feature type="domain" description="PDZ" evidence="2">
    <location>
        <begin position="564"/>
        <end position="646"/>
    </location>
</feature>
<dbReference type="GO" id="GO:0004177">
    <property type="term" value="F:aminopeptidase activity"/>
    <property type="evidence" value="ECO:0007669"/>
    <property type="project" value="UniProtKB-KW"/>
</dbReference>
<dbReference type="InterPro" id="IPR045175">
    <property type="entry name" value="M28_fam"/>
</dbReference>
<dbReference type="PROSITE" id="PS50106">
    <property type="entry name" value="PDZ"/>
    <property type="match status" value="2"/>
</dbReference>
<dbReference type="Pfam" id="PF04389">
    <property type="entry name" value="Peptidase_M28"/>
    <property type="match status" value="1"/>
</dbReference>
<dbReference type="Gene3D" id="2.30.42.10">
    <property type="match status" value="2"/>
</dbReference>
<dbReference type="AlphaFoldDB" id="A0A518EWT1"/>
<dbReference type="PANTHER" id="PTHR12147:SF26">
    <property type="entry name" value="PEPTIDASE M28 DOMAIN-CONTAINING PROTEIN"/>
    <property type="match status" value="1"/>
</dbReference>
<organism evidence="3 4">
    <name type="scientific">Saltatorellus ferox</name>
    <dbReference type="NCBI Taxonomy" id="2528018"/>
    <lineage>
        <taxon>Bacteria</taxon>
        <taxon>Pseudomonadati</taxon>
        <taxon>Planctomycetota</taxon>
        <taxon>Planctomycetia</taxon>
        <taxon>Planctomycetia incertae sedis</taxon>
        <taxon>Saltatorellus</taxon>
    </lineage>
</organism>
<dbReference type="GO" id="GO:0006508">
    <property type="term" value="P:proteolysis"/>
    <property type="evidence" value="ECO:0007669"/>
    <property type="project" value="InterPro"/>
</dbReference>
<dbReference type="InterPro" id="IPR001478">
    <property type="entry name" value="PDZ"/>
</dbReference>
<dbReference type="Pfam" id="PF13180">
    <property type="entry name" value="PDZ_2"/>
    <property type="match status" value="2"/>
</dbReference>
<dbReference type="EMBL" id="CP036434">
    <property type="protein sequence ID" value="QDV08538.1"/>
    <property type="molecule type" value="Genomic_DNA"/>
</dbReference>
<dbReference type="Pfam" id="PF02225">
    <property type="entry name" value="PA"/>
    <property type="match status" value="1"/>
</dbReference>
<keyword evidence="3" id="KW-0378">Hydrolase</keyword>
<evidence type="ECO:0000259" key="2">
    <source>
        <dbReference type="PROSITE" id="PS50106"/>
    </source>
</evidence>
<dbReference type="SUPFAM" id="SSF53187">
    <property type="entry name" value="Zn-dependent exopeptidases"/>
    <property type="match status" value="1"/>
</dbReference>
<evidence type="ECO:0000256" key="1">
    <source>
        <dbReference type="SAM" id="MobiDB-lite"/>
    </source>
</evidence>
<keyword evidence="4" id="KW-1185">Reference proteome</keyword>
<evidence type="ECO:0000313" key="4">
    <source>
        <dbReference type="Proteomes" id="UP000320390"/>
    </source>
</evidence>
<keyword evidence="3" id="KW-0645">Protease</keyword>
<dbReference type="GO" id="GO:0008235">
    <property type="term" value="F:metalloexopeptidase activity"/>
    <property type="evidence" value="ECO:0007669"/>
    <property type="project" value="InterPro"/>
</dbReference>
<gene>
    <name evidence="3" type="ORF">Poly30_40860</name>
</gene>
<reference evidence="3 4" key="1">
    <citation type="submission" date="2019-02" db="EMBL/GenBank/DDBJ databases">
        <title>Deep-cultivation of Planctomycetes and their phenomic and genomic characterization uncovers novel biology.</title>
        <authorList>
            <person name="Wiegand S."/>
            <person name="Jogler M."/>
            <person name="Boedeker C."/>
            <person name="Pinto D."/>
            <person name="Vollmers J."/>
            <person name="Rivas-Marin E."/>
            <person name="Kohn T."/>
            <person name="Peeters S.H."/>
            <person name="Heuer A."/>
            <person name="Rast P."/>
            <person name="Oberbeckmann S."/>
            <person name="Bunk B."/>
            <person name="Jeske O."/>
            <person name="Meyerdierks A."/>
            <person name="Storesund J.E."/>
            <person name="Kallscheuer N."/>
            <person name="Luecker S."/>
            <person name="Lage O.M."/>
            <person name="Pohl T."/>
            <person name="Merkel B.J."/>
            <person name="Hornburger P."/>
            <person name="Mueller R.-W."/>
            <person name="Bruemmer F."/>
            <person name="Labrenz M."/>
            <person name="Spormann A.M."/>
            <person name="Op den Camp H."/>
            <person name="Overmann J."/>
            <person name="Amann R."/>
            <person name="Jetten M.S.M."/>
            <person name="Mascher T."/>
            <person name="Medema M.H."/>
            <person name="Devos D.P."/>
            <person name="Kaster A.-K."/>
            <person name="Ovreas L."/>
            <person name="Rohde M."/>
            <person name="Galperin M.Y."/>
            <person name="Jogler C."/>
        </authorList>
    </citation>
    <scope>NUCLEOTIDE SEQUENCE [LARGE SCALE GENOMIC DNA]</scope>
    <source>
        <strain evidence="3 4">Poly30</strain>
    </source>
</reference>
<keyword evidence="3" id="KW-0031">Aminopeptidase</keyword>
<feature type="domain" description="PDZ" evidence="2">
    <location>
        <begin position="678"/>
        <end position="763"/>
    </location>
</feature>
<sequence>MAAAASATMSMARATGYPAASAQGGDAVAEKPLTPMPKDSIAGDERPWIAEALANVSEEVRTYNDHLTILASPWMEGRLPGTPGMERAMEYMEYYFHQYGLQAPFPKEVENSDGTIAVQSNASYRQPFRLGAVATVKRAVLEVRGGAGIEQPEFEHGAAKDFTVTTLGSGGSVTAPAVFIGYSIDGGPNGYTSFPDDLDLEGKIAVMLRFEPIGPNGWSQWRNGEEGWTGRTAFTGKIRAAADRGAAGILIVNPPGTQDKRAQQLRPPGGTASSLQNVPVLHMTTEAGERLIAQAFGDRTLEDVRRSADAGQFALPFPGEMHIEAKIEQEQTRAENIVAVLPGKGRLADQYITIGAHLDHLGMGLFGSRDNAQAGKKLHPGADDNASGSAGILLIAQKMAEAYAQHGGDLRSIVFLGFSAEESGLHGSQYYVENPVAPLEKHMLMMNFDMIGRITEKSLSLSGLETGHGLAEFVMPIVERSPLNVVAKGNPKGASDHTKFEGVGMPVLFAIIENFHGDYHTPQDVSSLINRVDAVHAANLFYDIAMAAAERPDTFLFKPGSERPVEESDRARGRTVGPSVRLGVSLSNPSDLVVTGVSPGSTAAEADVRAGDTIVEWNGAPVTDLLALLRASKVGDEVALTVMREGQRVVLESVPLQARGISSTPKSPAKPTAEPQASVAASNSPRAGSRVMFGIRPVYGDTAGGVLAESVTAGSPAAEAGLKAGDRVLSWNGEEIDGARALGGLLGGAKPGDEIQIVIERDGKEMTKKVTLRARGDGS</sequence>
<dbReference type="Proteomes" id="UP000320390">
    <property type="component" value="Chromosome"/>
</dbReference>
<dbReference type="SUPFAM" id="SSF50156">
    <property type="entry name" value="PDZ domain-like"/>
    <property type="match status" value="2"/>
</dbReference>
<feature type="region of interest" description="Disordered" evidence="1">
    <location>
        <begin position="253"/>
        <end position="272"/>
    </location>
</feature>
<name>A0A518EWT1_9BACT</name>
<dbReference type="Gene3D" id="3.50.30.30">
    <property type="match status" value="1"/>
</dbReference>
<dbReference type="EC" id="3.4.11.24" evidence="3"/>
<dbReference type="InterPro" id="IPR007484">
    <property type="entry name" value="Peptidase_M28"/>
</dbReference>